<reference evidence="3 4" key="1">
    <citation type="submission" date="2019-01" db="EMBL/GenBank/DDBJ databases">
        <title>Sequencing of cultivated peanut Arachis hypogaea provides insights into genome evolution and oil improvement.</title>
        <authorList>
            <person name="Chen X."/>
        </authorList>
    </citation>
    <scope>NUCLEOTIDE SEQUENCE [LARGE SCALE GENOMIC DNA]</scope>
    <source>
        <strain evidence="4">cv. Fuhuasheng</strain>
        <tissue evidence="3">Leaves</tissue>
    </source>
</reference>
<gene>
    <name evidence="3" type="ORF">Ahy_B08g093861</name>
</gene>
<keyword evidence="1" id="KW-0175">Coiled coil</keyword>
<feature type="signal peptide" evidence="2">
    <location>
        <begin position="1"/>
        <end position="20"/>
    </location>
</feature>
<evidence type="ECO:0000256" key="1">
    <source>
        <dbReference type="SAM" id="Coils"/>
    </source>
</evidence>
<keyword evidence="2" id="KW-0732">Signal</keyword>
<dbReference type="STRING" id="3818.A0A444Y742"/>
<sequence length="108" mass="12510">MSRPMLLVFLLLILIITSQFEWKQQLVADVDSNTALSQKQHQITKGEETVKEKIILVQEKNIRRLNELVRHLQEQLQQCRGSNGTTNGTASPLAERILEFERQQILED</sequence>
<evidence type="ECO:0000313" key="3">
    <source>
        <dbReference type="EMBL" id="RYQ97781.1"/>
    </source>
</evidence>
<dbReference type="PANTHER" id="PTHR34564:SF3">
    <property type="entry name" value="PEPTIDYL-PROLYL CIS-TRANS ISOMERASE G"/>
    <property type="match status" value="1"/>
</dbReference>
<dbReference type="Gramene" id="arahy.Tifrunner.gnm2.ann2.Ah18g077700.1">
    <property type="protein sequence ID" value="arahy.Tifrunner.gnm2.ann2.Ah18g077700.1-CDS"/>
    <property type="gene ID" value="arahy.Tifrunner.gnm2.ann2.Ah18g077700"/>
</dbReference>
<proteinExistence type="predicted"/>
<comment type="caution">
    <text evidence="3">The sequence shown here is derived from an EMBL/GenBank/DDBJ whole genome shotgun (WGS) entry which is preliminary data.</text>
</comment>
<accession>A0A444Y742</accession>
<keyword evidence="4" id="KW-1185">Reference proteome</keyword>
<dbReference type="SMR" id="A0A444Y742"/>
<evidence type="ECO:0000313" key="4">
    <source>
        <dbReference type="Proteomes" id="UP000289738"/>
    </source>
</evidence>
<dbReference type="Proteomes" id="UP000289738">
    <property type="component" value="Chromosome B08"/>
</dbReference>
<protein>
    <submittedName>
        <fullName evidence="3">Uncharacterized protein</fullName>
    </submittedName>
</protein>
<dbReference type="EMBL" id="SDMP01000018">
    <property type="protein sequence ID" value="RYQ97781.1"/>
    <property type="molecule type" value="Genomic_DNA"/>
</dbReference>
<feature type="coiled-coil region" evidence="1">
    <location>
        <begin position="55"/>
        <end position="82"/>
    </location>
</feature>
<dbReference type="PANTHER" id="PTHR34564">
    <property type="entry name" value="PEPTIDYL-PROLYL CIS-TRANS ISOMERASE G"/>
    <property type="match status" value="1"/>
</dbReference>
<organism evidence="3 4">
    <name type="scientific">Arachis hypogaea</name>
    <name type="common">Peanut</name>
    <dbReference type="NCBI Taxonomy" id="3818"/>
    <lineage>
        <taxon>Eukaryota</taxon>
        <taxon>Viridiplantae</taxon>
        <taxon>Streptophyta</taxon>
        <taxon>Embryophyta</taxon>
        <taxon>Tracheophyta</taxon>
        <taxon>Spermatophyta</taxon>
        <taxon>Magnoliopsida</taxon>
        <taxon>eudicotyledons</taxon>
        <taxon>Gunneridae</taxon>
        <taxon>Pentapetalae</taxon>
        <taxon>rosids</taxon>
        <taxon>fabids</taxon>
        <taxon>Fabales</taxon>
        <taxon>Fabaceae</taxon>
        <taxon>Papilionoideae</taxon>
        <taxon>50 kb inversion clade</taxon>
        <taxon>dalbergioids sensu lato</taxon>
        <taxon>Dalbergieae</taxon>
        <taxon>Pterocarpus clade</taxon>
        <taxon>Arachis</taxon>
    </lineage>
</organism>
<dbReference type="OrthoDB" id="1930404at2759"/>
<dbReference type="AlphaFoldDB" id="A0A444Y742"/>
<evidence type="ECO:0000256" key="2">
    <source>
        <dbReference type="SAM" id="SignalP"/>
    </source>
</evidence>
<feature type="chain" id="PRO_5019471094" evidence="2">
    <location>
        <begin position="21"/>
        <end position="108"/>
    </location>
</feature>
<name>A0A444Y742_ARAHY</name>